<dbReference type="Proteomes" id="UP000677228">
    <property type="component" value="Unassembled WGS sequence"/>
</dbReference>
<comment type="caution">
    <text evidence="3">The sequence shown here is derived from an EMBL/GenBank/DDBJ whole genome shotgun (WGS) entry which is preliminary data.</text>
</comment>
<dbReference type="InterPro" id="IPR032675">
    <property type="entry name" value="LRR_dom_sf"/>
</dbReference>
<keyword evidence="1" id="KW-0677">Repeat</keyword>
<dbReference type="PANTHER" id="PTHR24111:SF0">
    <property type="entry name" value="LEUCINE-RICH REPEAT-CONTAINING PROTEIN"/>
    <property type="match status" value="1"/>
</dbReference>
<accession>A0A8S2NSQ1</accession>
<dbReference type="InterPro" id="IPR001611">
    <property type="entry name" value="Leu-rich_rpt"/>
</dbReference>
<sequence>MTRYQTLQYNQTMRRIPIRIFDDVECILLDDIHKAISTRITALIRSNNDAITCERDSKGKELDPLRFKAYPDELLDCYISDTDMTTNCKTHEKLDLIIDNQGKILSRLDVILRQAYQLAEFTVPRFFIIMIEKKSRLNPDNLLHSTYRLFFLCECNKDEMHLAYHEGYIINQPREFFIKYGPYVKNMIYAFKAFGTVAGFILPNFAFAQQVPIPNILKDGKFWNDFADKMNTVDNVVNNVMAKPTDITMNPACSQTYEGADLRQLEKFLKKTDDCRTLGNLYRTTTDEGHVRWVCIKHFNETYSKTRMEEFIRLFEAMGGEFHRQQDQAILKKAVNIKKFCELLSKGFNMYKLSFISYEMREKDFVTLLEAINRSFIKELELSNIKISPLVGSKKTSLYIIELIEKNLGTKQYLTVCFHISKCDAMFNEPKFAQKLLTHHSNIIIKIDNKPYTKQTTLDLRGDKISADEAKAIATALMTNQTLTTLDLADNKISAYRAKAIATALMTNQTLTTLDLADNKISADGAKAIATALMTNQTLTTLNLGNNQISADGATAIATALMTNQTLTTLDLGYNQISADEAKAIATALMTNQTLTTLDLEDNSISADGAKAIATALMTNQTLTTLSLGYTRGTT</sequence>
<gene>
    <name evidence="2" type="ORF">OVA965_LOCUS24332</name>
    <name evidence="3" type="ORF">TMI583_LOCUS25051</name>
</gene>
<dbReference type="EMBL" id="CAJNOK010014608">
    <property type="protein sequence ID" value="CAF1208530.1"/>
    <property type="molecule type" value="Genomic_DNA"/>
</dbReference>
<dbReference type="InterPro" id="IPR052201">
    <property type="entry name" value="LRR-containing_regulator"/>
</dbReference>
<dbReference type="EMBL" id="CAJOBA010036139">
    <property type="protein sequence ID" value="CAF4017634.1"/>
    <property type="molecule type" value="Genomic_DNA"/>
</dbReference>
<evidence type="ECO:0000313" key="3">
    <source>
        <dbReference type="EMBL" id="CAF4017634.1"/>
    </source>
</evidence>
<evidence type="ECO:0000313" key="2">
    <source>
        <dbReference type="EMBL" id="CAF1208530.1"/>
    </source>
</evidence>
<evidence type="ECO:0000256" key="1">
    <source>
        <dbReference type="ARBA" id="ARBA00022737"/>
    </source>
</evidence>
<evidence type="ECO:0000313" key="4">
    <source>
        <dbReference type="Proteomes" id="UP000682733"/>
    </source>
</evidence>
<dbReference type="Proteomes" id="UP000682733">
    <property type="component" value="Unassembled WGS sequence"/>
</dbReference>
<dbReference type="SUPFAM" id="SSF52047">
    <property type="entry name" value="RNI-like"/>
    <property type="match status" value="1"/>
</dbReference>
<protein>
    <submittedName>
        <fullName evidence="3">Uncharacterized protein</fullName>
    </submittedName>
</protein>
<dbReference type="PANTHER" id="PTHR24111">
    <property type="entry name" value="LEUCINE-RICH REPEAT-CONTAINING PROTEIN 34"/>
    <property type="match status" value="1"/>
</dbReference>
<name>A0A8S2NSQ1_9BILA</name>
<reference evidence="3" key="1">
    <citation type="submission" date="2021-02" db="EMBL/GenBank/DDBJ databases">
        <authorList>
            <person name="Nowell W R."/>
        </authorList>
    </citation>
    <scope>NUCLEOTIDE SEQUENCE</scope>
</reference>
<organism evidence="3 4">
    <name type="scientific">Didymodactylos carnosus</name>
    <dbReference type="NCBI Taxonomy" id="1234261"/>
    <lineage>
        <taxon>Eukaryota</taxon>
        <taxon>Metazoa</taxon>
        <taxon>Spiralia</taxon>
        <taxon>Gnathifera</taxon>
        <taxon>Rotifera</taxon>
        <taxon>Eurotatoria</taxon>
        <taxon>Bdelloidea</taxon>
        <taxon>Philodinida</taxon>
        <taxon>Philodinidae</taxon>
        <taxon>Didymodactylos</taxon>
    </lineage>
</organism>
<dbReference type="Pfam" id="PF13516">
    <property type="entry name" value="LRR_6"/>
    <property type="match status" value="5"/>
</dbReference>
<proteinExistence type="predicted"/>
<dbReference type="AlphaFoldDB" id="A0A8S2NSQ1"/>
<dbReference type="Gene3D" id="3.80.10.10">
    <property type="entry name" value="Ribonuclease Inhibitor"/>
    <property type="match status" value="2"/>
</dbReference>
<dbReference type="SMART" id="SM00368">
    <property type="entry name" value="LRR_RI"/>
    <property type="match status" value="5"/>
</dbReference>